<dbReference type="CDD" id="cd00085">
    <property type="entry name" value="HNHc"/>
    <property type="match status" value="1"/>
</dbReference>
<dbReference type="Proteomes" id="UP000005551">
    <property type="component" value="Unassembled WGS sequence"/>
</dbReference>
<proteinExistence type="predicted"/>
<gene>
    <name evidence="2" type="ORF">A3SI_19586</name>
</gene>
<reference evidence="2 3" key="1">
    <citation type="submission" date="2012-05" db="EMBL/GenBank/DDBJ databases">
        <title>Genome sequence of Nitritalea halalkaliphila LW7.</title>
        <authorList>
            <person name="Jangir P.K."/>
            <person name="Singh A."/>
            <person name="Shivaji S."/>
            <person name="Sharma R."/>
        </authorList>
    </citation>
    <scope>NUCLEOTIDE SEQUENCE [LARGE SCALE GENOMIC DNA]</scope>
    <source>
        <strain evidence="2 3">LW7</strain>
    </source>
</reference>
<dbReference type="EMBL" id="AJYA01000079">
    <property type="protein sequence ID" value="EIM72583.1"/>
    <property type="molecule type" value="Genomic_DNA"/>
</dbReference>
<dbReference type="STRING" id="1189621.A3SI_19586"/>
<evidence type="ECO:0000259" key="1">
    <source>
        <dbReference type="SMART" id="SM00507"/>
    </source>
</evidence>
<dbReference type="InterPro" id="IPR003615">
    <property type="entry name" value="HNH_nuc"/>
</dbReference>
<dbReference type="OrthoDB" id="1072451at2"/>
<keyword evidence="2" id="KW-0255">Endonuclease</keyword>
<dbReference type="AlphaFoldDB" id="I5BSN1"/>
<comment type="caution">
    <text evidence="2">The sequence shown here is derived from an EMBL/GenBank/DDBJ whole genome shotgun (WGS) entry which is preliminary data.</text>
</comment>
<evidence type="ECO:0000313" key="3">
    <source>
        <dbReference type="Proteomes" id="UP000005551"/>
    </source>
</evidence>
<dbReference type="RefSeq" id="WP_009057546.1">
    <property type="nucleotide sequence ID" value="NZ_AJYA01000079.1"/>
</dbReference>
<name>I5BSN1_9BACT</name>
<sequence>MRKDLKDIDLYKFEKLSKALDEWGFPKIDFESGFEVVKGVDFERAYKANNIRFEEDGIYLDYNGYSIKGYMFIQEPYLEKYHMRLPKFHVVKCKVISDFLDKGQFKERYHFSNSEKNDLTDILSKKVYPDQELTLCGYCKKIITQDIQTTKDFYDLLGDFERPKDLEVDIFGYPKGWDQLSYAYRQKHDFTCQECGFKPKSALDRRFIHTHHIDGSKTNNAEHNLKCLCIKCHSNQDEKHMQNFGSGSRALDLKEFERKYHI</sequence>
<evidence type="ECO:0000313" key="2">
    <source>
        <dbReference type="EMBL" id="EIM72583.1"/>
    </source>
</evidence>
<organism evidence="2 3">
    <name type="scientific">Nitritalea halalkaliphila LW7</name>
    <dbReference type="NCBI Taxonomy" id="1189621"/>
    <lineage>
        <taxon>Bacteria</taxon>
        <taxon>Pseudomonadati</taxon>
        <taxon>Bacteroidota</taxon>
        <taxon>Cytophagia</taxon>
        <taxon>Cytophagales</taxon>
        <taxon>Cyclobacteriaceae</taxon>
        <taxon>Nitritalea</taxon>
    </lineage>
</organism>
<dbReference type="SMART" id="SM00507">
    <property type="entry name" value="HNHc"/>
    <property type="match status" value="1"/>
</dbReference>
<keyword evidence="2" id="KW-0378">Hydrolase</keyword>
<dbReference type="GO" id="GO:0004519">
    <property type="term" value="F:endonuclease activity"/>
    <property type="evidence" value="ECO:0007669"/>
    <property type="project" value="UniProtKB-KW"/>
</dbReference>
<keyword evidence="3" id="KW-1185">Reference proteome</keyword>
<feature type="domain" description="HNH nuclease" evidence="1">
    <location>
        <begin position="182"/>
        <end position="234"/>
    </location>
</feature>
<accession>I5BSN1</accession>
<protein>
    <submittedName>
        <fullName evidence="2">HNH endonuclease</fullName>
    </submittedName>
</protein>
<keyword evidence="2" id="KW-0540">Nuclease</keyword>